<dbReference type="RefSeq" id="WP_159432464.1">
    <property type="nucleotide sequence ID" value="NZ_CP063356.2"/>
</dbReference>
<protein>
    <submittedName>
        <fullName evidence="1">Uncharacterized protein</fullName>
    </submittedName>
</protein>
<dbReference type="AlphaFoldDB" id="A0A7S7LBM9"/>
<evidence type="ECO:0000313" key="1">
    <source>
        <dbReference type="EMBL" id="QOY37995.1"/>
    </source>
</evidence>
<sequence>MSFKKFLRKTFLNISDEERFEIDEAKIKSKLLTVVDGVTKVNDRGKSI</sequence>
<proteinExistence type="predicted"/>
<evidence type="ECO:0000313" key="2">
    <source>
        <dbReference type="Proteomes" id="UP000180175"/>
    </source>
</evidence>
<name>A0A7S7LBM9_9BACI</name>
<dbReference type="KEGG" id="aia:AWH56_010755"/>
<dbReference type="Proteomes" id="UP000180175">
    <property type="component" value="Chromosome"/>
</dbReference>
<organism evidence="1 2">
    <name type="scientific">Anaerobacillus isosaccharinicus</name>
    <dbReference type="NCBI Taxonomy" id="1532552"/>
    <lineage>
        <taxon>Bacteria</taxon>
        <taxon>Bacillati</taxon>
        <taxon>Bacillota</taxon>
        <taxon>Bacilli</taxon>
        <taxon>Bacillales</taxon>
        <taxon>Bacillaceae</taxon>
        <taxon>Anaerobacillus</taxon>
    </lineage>
</organism>
<reference evidence="1 2" key="1">
    <citation type="journal article" date="2017" name="Genome Announc.">
        <title>Draft Genome Sequences of Four Alkaliphilic Bacteria Belonging to the Anaerobacillus Genus.</title>
        <authorList>
            <person name="Bassil N.M."/>
            <person name="Lloyd J.R."/>
        </authorList>
    </citation>
    <scope>NUCLEOTIDE SEQUENCE [LARGE SCALE GENOMIC DNA]</scope>
    <source>
        <strain evidence="1 2">NB2006</strain>
    </source>
</reference>
<keyword evidence="2" id="KW-1185">Reference proteome</keyword>
<accession>A0A7S7LBM9</accession>
<gene>
    <name evidence="1" type="ORF">AWH56_010755</name>
</gene>
<dbReference type="EMBL" id="CP063356">
    <property type="protein sequence ID" value="QOY37995.1"/>
    <property type="molecule type" value="Genomic_DNA"/>
</dbReference>
<reference evidence="1 2" key="2">
    <citation type="journal article" date="2019" name="Int. J. Syst. Evol. Microbiol.">
        <title>Anaerobacillus isosaccharinicus sp. nov., an alkaliphilic bacterium which degrades isosaccharinic acid.</title>
        <authorList>
            <person name="Bassil N.M."/>
            <person name="Lloyd J.R."/>
        </authorList>
    </citation>
    <scope>NUCLEOTIDE SEQUENCE [LARGE SCALE GENOMIC DNA]</scope>
    <source>
        <strain evidence="1 2">NB2006</strain>
    </source>
</reference>